<dbReference type="GO" id="GO:0005125">
    <property type="term" value="F:cytokine activity"/>
    <property type="evidence" value="ECO:0007669"/>
    <property type="project" value="UniProtKB-KW"/>
</dbReference>
<dbReference type="Pfam" id="PF06083">
    <property type="entry name" value="IL17"/>
    <property type="match status" value="1"/>
</dbReference>
<evidence type="ECO:0000256" key="2">
    <source>
        <dbReference type="ARBA" id="ARBA00007236"/>
    </source>
</evidence>
<proteinExistence type="inferred from homology"/>
<dbReference type="GO" id="GO:1900017">
    <property type="term" value="P:positive regulation of cytokine production involved in inflammatory response"/>
    <property type="evidence" value="ECO:0007669"/>
    <property type="project" value="Ensembl"/>
</dbReference>
<name>A0A8D0BFX8_SALMN</name>
<dbReference type="GO" id="GO:0042803">
    <property type="term" value="F:protein homodimerization activity"/>
    <property type="evidence" value="ECO:0007669"/>
    <property type="project" value="Ensembl"/>
</dbReference>
<dbReference type="GO" id="GO:0019955">
    <property type="term" value="F:cytokine binding"/>
    <property type="evidence" value="ECO:0007669"/>
    <property type="project" value="Ensembl"/>
</dbReference>
<dbReference type="GO" id="GO:0032645">
    <property type="term" value="P:regulation of granulocyte macrophage colony-stimulating factor production"/>
    <property type="evidence" value="ECO:0007669"/>
    <property type="project" value="Ensembl"/>
</dbReference>
<dbReference type="GeneTree" id="ENSGT00940000156618"/>
<evidence type="ECO:0000256" key="6">
    <source>
        <dbReference type="SAM" id="Phobius"/>
    </source>
</evidence>
<dbReference type="GO" id="GO:0006954">
    <property type="term" value="P:inflammatory response"/>
    <property type="evidence" value="ECO:0007669"/>
    <property type="project" value="InterPro"/>
</dbReference>
<dbReference type="GO" id="GO:0097400">
    <property type="term" value="P:interleukin-17-mediated signaling pathway"/>
    <property type="evidence" value="ECO:0007669"/>
    <property type="project" value="Ensembl"/>
</dbReference>
<dbReference type="GO" id="GO:0032761">
    <property type="term" value="P:positive regulation of lymphotoxin A production"/>
    <property type="evidence" value="ECO:0007669"/>
    <property type="project" value="Ensembl"/>
</dbReference>
<evidence type="ECO:0000313" key="7">
    <source>
        <dbReference type="Ensembl" id="ENSSMRP00000007457.1"/>
    </source>
</evidence>
<sequence length="179" mass="20322">WSPPTCSPLFMDLSWLLFLILMFVLMDLSSGKAVKSRKSKEEGVERINSNCPTQPEVQENSRFPDNVIKVHLNIAHTEQVNEMAHDVSNRSLSPWDYSISEDPNRFPHVIAEASCHYTTGCLDLEGHVNYAVNSVPIKQEILVLKRKRTGCQQTYWLEKQLVTVGCTCVTPLCPHQILL</sequence>
<dbReference type="GO" id="GO:0051216">
    <property type="term" value="P:cartilage development"/>
    <property type="evidence" value="ECO:0007669"/>
    <property type="project" value="Ensembl"/>
</dbReference>
<evidence type="ECO:0000256" key="1">
    <source>
        <dbReference type="ARBA" id="ARBA00004613"/>
    </source>
</evidence>
<evidence type="ECO:0000256" key="5">
    <source>
        <dbReference type="ARBA" id="ARBA00022729"/>
    </source>
</evidence>
<evidence type="ECO:0000256" key="4">
    <source>
        <dbReference type="ARBA" id="ARBA00022525"/>
    </source>
</evidence>
<dbReference type="GO" id="GO:0016525">
    <property type="term" value="P:negative regulation of angiogenesis"/>
    <property type="evidence" value="ECO:0007669"/>
    <property type="project" value="Ensembl"/>
</dbReference>
<organism evidence="7 8">
    <name type="scientific">Salvator merianae</name>
    <name type="common">Argentine black and white tegu</name>
    <name type="synonym">Tupinambis merianae</name>
    <dbReference type="NCBI Taxonomy" id="96440"/>
    <lineage>
        <taxon>Eukaryota</taxon>
        <taxon>Metazoa</taxon>
        <taxon>Chordata</taxon>
        <taxon>Craniata</taxon>
        <taxon>Vertebrata</taxon>
        <taxon>Euteleostomi</taxon>
        <taxon>Lepidosauria</taxon>
        <taxon>Squamata</taxon>
        <taxon>Bifurcata</taxon>
        <taxon>Unidentata</taxon>
        <taxon>Episquamata</taxon>
        <taxon>Laterata</taxon>
        <taxon>Teiioidea</taxon>
        <taxon>Teiidae</taxon>
        <taxon>Salvator</taxon>
    </lineage>
</organism>
<dbReference type="GO" id="GO:0002225">
    <property type="term" value="P:positive regulation of antimicrobial peptide production"/>
    <property type="evidence" value="ECO:0007669"/>
    <property type="project" value="Ensembl"/>
</dbReference>
<dbReference type="InterPro" id="IPR010345">
    <property type="entry name" value="IL-17_fam"/>
</dbReference>
<evidence type="ECO:0000256" key="3">
    <source>
        <dbReference type="ARBA" id="ARBA00022514"/>
    </source>
</evidence>
<keyword evidence="6" id="KW-0812">Transmembrane</keyword>
<accession>A0A8D0BFX8</accession>
<protein>
    <submittedName>
        <fullName evidence="7">Interleukin 17F</fullName>
    </submittedName>
</protein>
<dbReference type="PRINTS" id="PR01932">
    <property type="entry name" value="INTRLEUKIN17"/>
</dbReference>
<dbReference type="GO" id="GO:2000340">
    <property type="term" value="P:positive regulation of chemokine (C-X-C motif) ligand 1 production"/>
    <property type="evidence" value="ECO:0007669"/>
    <property type="project" value="Ensembl"/>
</dbReference>
<dbReference type="Ensembl" id="ENSSMRT00000008727.1">
    <property type="protein sequence ID" value="ENSSMRP00000007457.1"/>
    <property type="gene ID" value="ENSSMRG00000005978.1"/>
</dbReference>
<reference evidence="7" key="2">
    <citation type="submission" date="2025-09" db="UniProtKB">
        <authorList>
            <consortium name="Ensembl"/>
        </authorList>
    </citation>
    <scope>IDENTIFICATION</scope>
</reference>
<feature type="transmembrane region" description="Helical" evidence="6">
    <location>
        <begin position="13"/>
        <end position="30"/>
    </location>
</feature>
<dbReference type="SUPFAM" id="SSF57501">
    <property type="entry name" value="Cystine-knot cytokines"/>
    <property type="match status" value="1"/>
</dbReference>
<dbReference type="InterPro" id="IPR029034">
    <property type="entry name" value="Cystine-knot_cytokine"/>
</dbReference>
<dbReference type="GO" id="GO:0050830">
    <property type="term" value="P:defense response to Gram-positive bacterium"/>
    <property type="evidence" value="ECO:0007669"/>
    <property type="project" value="Ensembl"/>
</dbReference>
<comment type="similarity">
    <text evidence="2">Belongs to the IL-17 family.</text>
</comment>
<dbReference type="Proteomes" id="UP000694421">
    <property type="component" value="Unplaced"/>
</dbReference>
<keyword evidence="5" id="KW-0732">Signal</keyword>
<keyword evidence="4" id="KW-0964">Secreted</keyword>
<dbReference type="AlphaFoldDB" id="A0A8D0BFX8"/>
<dbReference type="GO" id="GO:0032663">
    <property type="term" value="P:regulation of interleukin-2 production"/>
    <property type="evidence" value="ECO:0007669"/>
    <property type="project" value="Ensembl"/>
</dbReference>
<dbReference type="GO" id="GO:0017015">
    <property type="term" value="P:regulation of transforming growth factor beta receptor signaling pathway"/>
    <property type="evidence" value="ECO:0007669"/>
    <property type="project" value="Ensembl"/>
</dbReference>
<evidence type="ECO:0000313" key="8">
    <source>
        <dbReference type="Proteomes" id="UP000694421"/>
    </source>
</evidence>
<comment type="subcellular location">
    <subcellularLocation>
        <location evidence="1">Secreted</location>
    </subcellularLocation>
</comment>
<reference evidence="7" key="1">
    <citation type="submission" date="2025-08" db="UniProtKB">
        <authorList>
            <consortium name="Ensembl"/>
        </authorList>
    </citation>
    <scope>IDENTIFICATION</scope>
</reference>
<dbReference type="GO" id="GO:0032755">
    <property type="term" value="P:positive regulation of interleukin-6 production"/>
    <property type="evidence" value="ECO:0007669"/>
    <property type="project" value="Ensembl"/>
</dbReference>
<keyword evidence="3" id="KW-0202">Cytokine</keyword>
<dbReference type="GO" id="GO:0046982">
    <property type="term" value="F:protein heterodimerization activity"/>
    <property type="evidence" value="ECO:0007669"/>
    <property type="project" value="Ensembl"/>
</dbReference>
<dbReference type="GO" id="GO:0005126">
    <property type="term" value="F:cytokine receptor binding"/>
    <property type="evidence" value="ECO:0007669"/>
    <property type="project" value="Ensembl"/>
</dbReference>
<dbReference type="GO" id="GO:0045944">
    <property type="term" value="P:positive regulation of transcription by RNA polymerase II"/>
    <property type="evidence" value="ECO:0007669"/>
    <property type="project" value="Ensembl"/>
</dbReference>
<dbReference type="GO" id="GO:0050829">
    <property type="term" value="P:defense response to Gram-negative bacterium"/>
    <property type="evidence" value="ECO:0007669"/>
    <property type="project" value="Ensembl"/>
</dbReference>
<keyword evidence="6" id="KW-1133">Transmembrane helix</keyword>
<dbReference type="Gene3D" id="2.10.90.10">
    <property type="entry name" value="Cystine-knot cytokines"/>
    <property type="match status" value="1"/>
</dbReference>
<dbReference type="GO" id="GO:0032677">
    <property type="term" value="P:regulation of interleukin-8 production"/>
    <property type="evidence" value="ECO:0007669"/>
    <property type="project" value="Ensembl"/>
</dbReference>
<dbReference type="GO" id="GO:0005615">
    <property type="term" value="C:extracellular space"/>
    <property type="evidence" value="ECO:0007669"/>
    <property type="project" value="UniProtKB-KW"/>
</dbReference>
<keyword evidence="6" id="KW-0472">Membrane</keyword>
<dbReference type="InterPro" id="IPR020440">
    <property type="entry name" value="IL-17_chr"/>
</dbReference>
<keyword evidence="8" id="KW-1185">Reference proteome</keyword>